<name>A0AAE1NM22_9EUCA</name>
<evidence type="ECO:0000256" key="1">
    <source>
        <dbReference type="SAM" id="MobiDB-lite"/>
    </source>
</evidence>
<sequence length="102" mass="10958">MDSKSQGSSGCMRLNEEDPVVVVAAAAVTLGGHHPTTTGTWNRADTSARHHRFLQVWKVATVSCLPACLPATAHQFPPTPHPPSILPSARHSRMDELTPTRA</sequence>
<comment type="caution">
    <text evidence="2">The sequence shown here is derived from an EMBL/GenBank/DDBJ whole genome shotgun (WGS) entry which is preliminary data.</text>
</comment>
<protein>
    <submittedName>
        <fullName evidence="2">Uncharacterized protein</fullName>
    </submittedName>
</protein>
<accession>A0AAE1NM22</accession>
<feature type="region of interest" description="Disordered" evidence="1">
    <location>
        <begin position="71"/>
        <end position="102"/>
    </location>
</feature>
<feature type="compositionally biased region" description="Basic and acidic residues" evidence="1">
    <location>
        <begin position="92"/>
        <end position="102"/>
    </location>
</feature>
<organism evidence="2 3">
    <name type="scientific">Petrolisthes manimaculis</name>
    <dbReference type="NCBI Taxonomy" id="1843537"/>
    <lineage>
        <taxon>Eukaryota</taxon>
        <taxon>Metazoa</taxon>
        <taxon>Ecdysozoa</taxon>
        <taxon>Arthropoda</taxon>
        <taxon>Crustacea</taxon>
        <taxon>Multicrustacea</taxon>
        <taxon>Malacostraca</taxon>
        <taxon>Eumalacostraca</taxon>
        <taxon>Eucarida</taxon>
        <taxon>Decapoda</taxon>
        <taxon>Pleocyemata</taxon>
        <taxon>Anomura</taxon>
        <taxon>Galatheoidea</taxon>
        <taxon>Porcellanidae</taxon>
        <taxon>Petrolisthes</taxon>
    </lineage>
</organism>
<evidence type="ECO:0000313" key="3">
    <source>
        <dbReference type="Proteomes" id="UP001292094"/>
    </source>
</evidence>
<dbReference type="EMBL" id="JAWZYT010004780">
    <property type="protein sequence ID" value="KAK4292599.1"/>
    <property type="molecule type" value="Genomic_DNA"/>
</dbReference>
<reference evidence="2" key="1">
    <citation type="submission" date="2023-11" db="EMBL/GenBank/DDBJ databases">
        <title>Genome assemblies of two species of porcelain crab, Petrolisthes cinctipes and Petrolisthes manimaculis (Anomura: Porcellanidae).</title>
        <authorList>
            <person name="Angst P."/>
        </authorList>
    </citation>
    <scope>NUCLEOTIDE SEQUENCE</scope>
    <source>
        <strain evidence="2">PB745_02</strain>
        <tissue evidence="2">Gill</tissue>
    </source>
</reference>
<evidence type="ECO:0000313" key="2">
    <source>
        <dbReference type="EMBL" id="KAK4292599.1"/>
    </source>
</evidence>
<gene>
    <name evidence="2" type="ORF">Pmani_034650</name>
</gene>
<dbReference type="Proteomes" id="UP001292094">
    <property type="component" value="Unassembled WGS sequence"/>
</dbReference>
<keyword evidence="3" id="KW-1185">Reference proteome</keyword>
<dbReference type="AlphaFoldDB" id="A0AAE1NM22"/>
<proteinExistence type="predicted"/>